<organism evidence="1 2">
    <name type="scientific">Escherichia coli</name>
    <dbReference type="NCBI Taxonomy" id="562"/>
    <lineage>
        <taxon>Bacteria</taxon>
        <taxon>Pseudomonadati</taxon>
        <taxon>Pseudomonadota</taxon>
        <taxon>Gammaproteobacteria</taxon>
        <taxon>Enterobacterales</taxon>
        <taxon>Enterobacteriaceae</taxon>
        <taxon>Escherichia</taxon>
    </lineage>
</organism>
<name>A0A376VGW5_ECOLX</name>
<evidence type="ECO:0000313" key="2">
    <source>
        <dbReference type="Proteomes" id="UP000254495"/>
    </source>
</evidence>
<keyword evidence="1" id="KW-0560">Oxidoreductase</keyword>
<proteinExistence type="predicted"/>
<protein>
    <submittedName>
        <fullName evidence="1">Vitamin B12 transport periplasmic protein (Putative glutathione peroxidase)</fullName>
    </submittedName>
</protein>
<keyword evidence="1" id="KW-0575">Peroxidase</keyword>
<dbReference type="GO" id="GO:0004601">
    <property type="term" value="F:peroxidase activity"/>
    <property type="evidence" value="ECO:0007669"/>
    <property type="project" value="UniProtKB-KW"/>
</dbReference>
<dbReference type="AlphaFoldDB" id="A0A376VGW5"/>
<evidence type="ECO:0000313" key="1">
    <source>
        <dbReference type="EMBL" id="STJ11131.1"/>
    </source>
</evidence>
<dbReference type="EMBL" id="UGCU01000001">
    <property type="protein sequence ID" value="STJ11131.1"/>
    <property type="molecule type" value="Genomic_DNA"/>
</dbReference>
<accession>A0A376VGW5</accession>
<reference evidence="1 2" key="1">
    <citation type="submission" date="2018-06" db="EMBL/GenBank/DDBJ databases">
        <authorList>
            <consortium name="Pathogen Informatics"/>
            <person name="Doyle S."/>
        </authorList>
    </citation>
    <scope>NUCLEOTIDE SEQUENCE [LARGE SCALE GENOMIC DNA]</scope>
    <source>
        <strain evidence="1 2">NCTC9077</strain>
    </source>
</reference>
<dbReference type="Proteomes" id="UP000254495">
    <property type="component" value="Unassembled WGS sequence"/>
</dbReference>
<sequence length="42" mass="4606">MQDSILTTVVKDIDGEVTTLEKYAGNVLLIVMSLKVWLNAAI</sequence>
<gene>
    <name evidence="1" type="primary">btuE_1</name>
    <name evidence="1" type="ORF">NCTC9077_02833</name>
</gene>